<feature type="compositionally biased region" description="Low complexity" evidence="1">
    <location>
        <begin position="131"/>
        <end position="151"/>
    </location>
</feature>
<dbReference type="EMBL" id="LSSM01002735">
    <property type="protein sequence ID" value="OMJ20525.1"/>
    <property type="molecule type" value="Genomic_DNA"/>
</dbReference>
<feature type="region of interest" description="Disordered" evidence="1">
    <location>
        <begin position="130"/>
        <end position="156"/>
    </location>
</feature>
<dbReference type="AlphaFoldDB" id="A0A1R1Y0W8"/>
<name>A0A1R1Y0W8_9FUNG</name>
<keyword evidence="3" id="KW-1185">Reference proteome</keyword>
<evidence type="ECO:0000313" key="2">
    <source>
        <dbReference type="EMBL" id="OMJ20525.1"/>
    </source>
</evidence>
<proteinExistence type="predicted"/>
<organism evidence="2 3">
    <name type="scientific">Smittium culicis</name>
    <dbReference type="NCBI Taxonomy" id="133412"/>
    <lineage>
        <taxon>Eukaryota</taxon>
        <taxon>Fungi</taxon>
        <taxon>Fungi incertae sedis</taxon>
        <taxon>Zoopagomycota</taxon>
        <taxon>Kickxellomycotina</taxon>
        <taxon>Harpellomycetes</taxon>
        <taxon>Harpellales</taxon>
        <taxon>Legeriomycetaceae</taxon>
        <taxon>Smittium</taxon>
    </lineage>
</organism>
<accession>A0A1R1Y0W8</accession>
<dbReference type="Proteomes" id="UP000187429">
    <property type="component" value="Unassembled WGS sequence"/>
</dbReference>
<gene>
    <name evidence="2" type="ORF">AYI69_g6175</name>
</gene>
<reference evidence="3" key="1">
    <citation type="submission" date="2017-01" db="EMBL/GenBank/DDBJ databases">
        <authorList>
            <person name="Wang Y."/>
            <person name="White M."/>
            <person name="Kvist S."/>
            <person name="Moncalvo J.-M."/>
        </authorList>
    </citation>
    <scope>NUCLEOTIDE SEQUENCE [LARGE SCALE GENOMIC DNA]</scope>
    <source>
        <strain evidence="3">ID-206-W2</strain>
    </source>
</reference>
<protein>
    <submittedName>
        <fullName evidence="2">Uncharacterized protein</fullName>
    </submittedName>
</protein>
<comment type="caution">
    <text evidence="2">The sequence shown here is derived from an EMBL/GenBank/DDBJ whole genome shotgun (WGS) entry which is preliminary data.</text>
</comment>
<evidence type="ECO:0000256" key="1">
    <source>
        <dbReference type="SAM" id="MobiDB-lite"/>
    </source>
</evidence>
<dbReference type="OrthoDB" id="7462124at2759"/>
<sequence length="292" mass="33067">MASLFEHKYEAGGNVCTIYDEPGGCPKSVDSSIEVVAFPGSIHNSEPEVWSSRRRHVFFEAEQEGSTILQLVPRQESNSSELIDVQMVEMEQFILLFPVEHDRSDDPEGEKRTVRNNISNTVVGISNLVPSSTETASAATHNTSSNRSSSRSCKRKVPDDFQQELVPYGMANQRSTFEVQGISNSAIDIIMKNQRSIRRRSAYYPIQQRFLEWHKQSYSMVAISAVYVFNYLAHVFIRDKLSTSTIMAYKSTICQLTSNPREISESECLKRFLSALDETSIKSFVWPVLTKL</sequence>
<evidence type="ECO:0000313" key="3">
    <source>
        <dbReference type="Proteomes" id="UP000187429"/>
    </source>
</evidence>